<evidence type="ECO:0008006" key="3">
    <source>
        <dbReference type="Google" id="ProtNLM"/>
    </source>
</evidence>
<reference evidence="2" key="1">
    <citation type="journal article" date="2019" name="Int. J. Syst. Evol. Microbiol.">
        <title>The Global Catalogue of Microorganisms (GCM) 10K type strain sequencing project: providing services to taxonomists for standard genome sequencing and annotation.</title>
        <authorList>
            <consortium name="The Broad Institute Genomics Platform"/>
            <consortium name="The Broad Institute Genome Sequencing Center for Infectious Disease"/>
            <person name="Wu L."/>
            <person name="Ma J."/>
        </authorList>
    </citation>
    <scope>NUCLEOTIDE SEQUENCE [LARGE SCALE GENOMIC DNA]</scope>
    <source>
        <strain evidence="2">JCM 17214</strain>
    </source>
</reference>
<protein>
    <recommendedName>
        <fullName evidence="3">DNA-binding protein</fullName>
    </recommendedName>
</protein>
<comment type="caution">
    <text evidence="1">The sequence shown here is derived from an EMBL/GenBank/DDBJ whole genome shotgun (WGS) entry which is preliminary data.</text>
</comment>
<organism evidence="1 2">
    <name type="scientific">Hymenobacter algoricola</name>
    <dbReference type="NCBI Taxonomy" id="486267"/>
    <lineage>
        <taxon>Bacteria</taxon>
        <taxon>Pseudomonadati</taxon>
        <taxon>Bacteroidota</taxon>
        <taxon>Cytophagia</taxon>
        <taxon>Cytophagales</taxon>
        <taxon>Hymenobacteraceae</taxon>
        <taxon>Hymenobacter</taxon>
    </lineage>
</organism>
<dbReference type="Proteomes" id="UP001499909">
    <property type="component" value="Unassembled WGS sequence"/>
</dbReference>
<sequence>MGQTLEFTLPDSLVALLSEEATKTATEAVAKVLALVPQPVTEYSVPAIADAVDMAPDTVRRYMNLPAEHPQRLHYLRGMDGNRKLDRITLAQLSDWQRRRGEVPVLKPVRRPARRRAAA</sequence>
<evidence type="ECO:0000313" key="2">
    <source>
        <dbReference type="Proteomes" id="UP001499909"/>
    </source>
</evidence>
<name>A0ABP7N9L4_9BACT</name>
<evidence type="ECO:0000313" key="1">
    <source>
        <dbReference type="EMBL" id="GAA3940708.1"/>
    </source>
</evidence>
<gene>
    <name evidence="1" type="ORF">GCM10022406_25860</name>
</gene>
<dbReference type="EMBL" id="BAABDH010000041">
    <property type="protein sequence ID" value="GAA3940708.1"/>
    <property type="molecule type" value="Genomic_DNA"/>
</dbReference>
<accession>A0ABP7N9L4</accession>
<proteinExistence type="predicted"/>
<dbReference type="RefSeq" id="WP_345114506.1">
    <property type="nucleotide sequence ID" value="NZ_BAABDH010000041.1"/>
</dbReference>
<keyword evidence="2" id="KW-1185">Reference proteome</keyword>